<dbReference type="Proteomes" id="UP000631694">
    <property type="component" value="Unassembled WGS sequence"/>
</dbReference>
<dbReference type="AlphaFoldDB" id="A0A931MX72"/>
<comment type="caution">
    <text evidence="1">The sequence shown here is derived from an EMBL/GenBank/DDBJ whole genome shotgun (WGS) entry which is preliminary data.</text>
</comment>
<accession>A0A931MX72</accession>
<sequence length="154" mass="16847">MGFSLGKSSIKELAGVHPDLVRVVERAIQITTQDFGVHDGVRTVKEQTALVKAGASKTMKSKHLLQDDGYGHAVDLVPFINGKLRWEWPAIYPIAEAVRTASIEVGVSLVWGAVWDRELDTLSETALGLSADVNAYQVRHPGKDFLDGPHYQLA</sequence>
<dbReference type="Gene3D" id="3.30.1380.10">
    <property type="match status" value="1"/>
</dbReference>
<evidence type="ECO:0000313" key="2">
    <source>
        <dbReference type="Proteomes" id="UP000631694"/>
    </source>
</evidence>
<dbReference type="RefSeq" id="WP_197311631.1">
    <property type="nucleotide sequence ID" value="NZ_JADZLT010000050.1"/>
</dbReference>
<dbReference type="InterPro" id="IPR009045">
    <property type="entry name" value="Zn_M74/Hedgehog-like"/>
</dbReference>
<reference evidence="1" key="1">
    <citation type="submission" date="2020-12" db="EMBL/GenBank/DDBJ databases">
        <title>Methylobrevis albus sp. nov., isolated from fresh water lack sediment.</title>
        <authorList>
            <person name="Zou Q."/>
        </authorList>
    </citation>
    <scope>NUCLEOTIDE SEQUENCE</scope>
    <source>
        <strain evidence="1">L22</strain>
    </source>
</reference>
<proteinExistence type="predicted"/>
<protein>
    <submittedName>
        <fullName evidence="1">M15 family metallopeptidase</fullName>
    </submittedName>
</protein>
<evidence type="ECO:0000313" key="1">
    <source>
        <dbReference type="EMBL" id="MBH0238568.1"/>
    </source>
</evidence>
<dbReference type="CDD" id="cd14845">
    <property type="entry name" value="L-Ala-D-Glu_peptidase_like"/>
    <property type="match status" value="1"/>
</dbReference>
<dbReference type="SUPFAM" id="SSF55166">
    <property type="entry name" value="Hedgehog/DD-peptidase"/>
    <property type="match status" value="1"/>
</dbReference>
<keyword evidence="2" id="KW-1185">Reference proteome</keyword>
<gene>
    <name evidence="1" type="ORF">I5731_12100</name>
</gene>
<name>A0A931MX72_9HYPH</name>
<dbReference type="EMBL" id="JADZLT010000050">
    <property type="protein sequence ID" value="MBH0238568.1"/>
    <property type="molecule type" value="Genomic_DNA"/>
</dbReference>
<organism evidence="1 2">
    <name type="scientific">Methylobrevis albus</name>
    <dbReference type="NCBI Taxonomy" id="2793297"/>
    <lineage>
        <taxon>Bacteria</taxon>
        <taxon>Pseudomonadati</taxon>
        <taxon>Pseudomonadota</taxon>
        <taxon>Alphaproteobacteria</taxon>
        <taxon>Hyphomicrobiales</taxon>
        <taxon>Pleomorphomonadaceae</taxon>
        <taxon>Methylobrevis</taxon>
    </lineage>
</organism>